<evidence type="ECO:0000256" key="12">
    <source>
        <dbReference type="ARBA" id="ARBA00023012"/>
    </source>
</evidence>
<dbReference type="CDD" id="cd00082">
    <property type="entry name" value="HisKA"/>
    <property type="match status" value="1"/>
</dbReference>
<feature type="transmembrane region" description="Helical" evidence="15">
    <location>
        <begin position="249"/>
        <end position="274"/>
    </location>
</feature>
<feature type="transmembrane region" description="Helical" evidence="15">
    <location>
        <begin position="12"/>
        <end position="34"/>
    </location>
</feature>
<dbReference type="SMART" id="SM00388">
    <property type="entry name" value="HisKA"/>
    <property type="match status" value="1"/>
</dbReference>
<dbReference type="InterPro" id="IPR050398">
    <property type="entry name" value="HssS/ArlS-like"/>
</dbReference>
<dbReference type="GO" id="GO:0005886">
    <property type="term" value="C:plasma membrane"/>
    <property type="evidence" value="ECO:0007669"/>
    <property type="project" value="UniProtKB-SubCell"/>
</dbReference>
<dbReference type="Pfam" id="PF00512">
    <property type="entry name" value="HisKA"/>
    <property type="match status" value="1"/>
</dbReference>
<dbReference type="InterPro" id="IPR005467">
    <property type="entry name" value="His_kinase_dom"/>
</dbReference>
<protein>
    <recommendedName>
        <fullName evidence="3">histidine kinase</fullName>
        <ecNumber evidence="3">2.7.13.3</ecNumber>
    </recommendedName>
</protein>
<feature type="coiled-coil region" evidence="14">
    <location>
        <begin position="441"/>
        <end position="478"/>
    </location>
</feature>
<name>A0A9D1KVP3_9FIRM</name>
<evidence type="ECO:0000256" key="15">
    <source>
        <dbReference type="SAM" id="Phobius"/>
    </source>
</evidence>
<comment type="subcellular location">
    <subcellularLocation>
        <location evidence="2">Cell membrane</location>
        <topology evidence="2">Multi-pass membrane protein</topology>
    </subcellularLocation>
</comment>
<comment type="catalytic activity">
    <reaction evidence="1">
        <text>ATP + protein L-histidine = ADP + protein N-phospho-L-histidine.</text>
        <dbReference type="EC" id="2.7.13.3"/>
    </reaction>
</comment>
<evidence type="ECO:0000256" key="14">
    <source>
        <dbReference type="SAM" id="Coils"/>
    </source>
</evidence>
<organism evidence="17 18">
    <name type="scientific">Candidatus Allocopromorpha excrementavium</name>
    <dbReference type="NCBI Taxonomy" id="2840741"/>
    <lineage>
        <taxon>Bacteria</taxon>
        <taxon>Bacillati</taxon>
        <taxon>Bacillota</taxon>
        <taxon>Clostridia</taxon>
        <taxon>Eubacteriales</taxon>
        <taxon>Eubacteriaceae</taxon>
        <taxon>Eubacteriaceae incertae sedis</taxon>
        <taxon>Candidatus Allocopromorpha</taxon>
    </lineage>
</organism>
<dbReference type="SMART" id="SM00387">
    <property type="entry name" value="HATPase_c"/>
    <property type="match status" value="1"/>
</dbReference>
<dbReference type="GO" id="GO:0005524">
    <property type="term" value="F:ATP binding"/>
    <property type="evidence" value="ECO:0007669"/>
    <property type="project" value="UniProtKB-KW"/>
</dbReference>
<keyword evidence="6" id="KW-0808">Transferase</keyword>
<evidence type="ECO:0000256" key="1">
    <source>
        <dbReference type="ARBA" id="ARBA00000085"/>
    </source>
</evidence>
<feature type="transmembrane region" description="Helical" evidence="15">
    <location>
        <begin position="310"/>
        <end position="334"/>
    </location>
</feature>
<dbReference type="Gene3D" id="3.30.565.10">
    <property type="entry name" value="Histidine kinase-like ATPase, C-terminal domain"/>
    <property type="match status" value="1"/>
</dbReference>
<keyword evidence="12" id="KW-0902">Two-component regulatory system</keyword>
<evidence type="ECO:0000256" key="11">
    <source>
        <dbReference type="ARBA" id="ARBA00022989"/>
    </source>
</evidence>
<sequence>MKKIKENFTAKVIAFILVILLSVTVAFSVIIVLINAEGQWYSKGERAVKEDIYERTAEYAMNLLTEKITSDYGTDMSGAADGSVIEEMINEESNSSEFGYTITYDAAYFDSDSEVPGGEQQAAVTRTLHEELKNREDVYKKTEAHSTGTVEVYLGKMTETDMPTSIYTKYHVMDNIYKYRYEAIASGIVCGIALLCLVIFLIMTVGRKESERSLIRKIPFEIVLVAAVFAFLFIGGISTSVSLDENVDLLCVVVAANIVITVSATLGTFMAVAVKMRQKNLWESSITYKIVVIIKYICSRIVNMLRKIPVVWKASLAAAIMLIVGWMILVNSWFGTDIPFLWYIWCIVIFMLVVHIAFGMKKLRDGARHFAEGDFSYNIEEKGMIWDMEEHAKDLNSIGSGIAKAVEEKMKSERFKNELITNVSHDIKTPLTTIINYVDFLKKENIENEKAKEYIEVLDRQSMRLKKLTEDLIEASKAATGNVKLDMMPCQVGVLMTQTAGEYKEKLESQNLKLIASFPEKDIEIMADGRSMWRIFDNILNNICKYSQPGTRVYQTLERKGGKAVITYKNTSSYELNISEDELMERFVRGDSSRHTEGSGLGLSIAKNLVKLQGGSLEISIDGDLFKVIIQFDANDEKDCGNNVEDGVHDDLSASV</sequence>
<evidence type="ECO:0000256" key="3">
    <source>
        <dbReference type="ARBA" id="ARBA00012438"/>
    </source>
</evidence>
<dbReference type="InterPro" id="IPR003594">
    <property type="entry name" value="HATPase_dom"/>
</dbReference>
<evidence type="ECO:0000259" key="16">
    <source>
        <dbReference type="PROSITE" id="PS50109"/>
    </source>
</evidence>
<dbReference type="EMBL" id="DVLX01000034">
    <property type="protein sequence ID" value="HIT99290.1"/>
    <property type="molecule type" value="Genomic_DNA"/>
</dbReference>
<dbReference type="AlphaFoldDB" id="A0A9D1KVP3"/>
<dbReference type="SUPFAM" id="SSF47384">
    <property type="entry name" value="Homodimeric domain of signal transducing histidine kinase"/>
    <property type="match status" value="1"/>
</dbReference>
<feature type="transmembrane region" description="Helical" evidence="15">
    <location>
        <begin position="218"/>
        <end position="237"/>
    </location>
</feature>
<dbReference type="InterPro" id="IPR036890">
    <property type="entry name" value="HATPase_C_sf"/>
</dbReference>
<comment type="caution">
    <text evidence="17">The sequence shown here is derived from an EMBL/GenBank/DDBJ whole genome shotgun (WGS) entry which is preliminary data.</text>
</comment>
<reference evidence="17" key="1">
    <citation type="submission" date="2020-10" db="EMBL/GenBank/DDBJ databases">
        <authorList>
            <person name="Gilroy R."/>
        </authorList>
    </citation>
    <scope>NUCLEOTIDE SEQUENCE</scope>
    <source>
        <strain evidence="17">CHK176-22527</strain>
    </source>
</reference>
<keyword evidence="7 15" id="KW-0812">Transmembrane</keyword>
<evidence type="ECO:0000313" key="18">
    <source>
        <dbReference type="Proteomes" id="UP000824159"/>
    </source>
</evidence>
<feature type="transmembrane region" description="Helical" evidence="15">
    <location>
        <begin position="340"/>
        <end position="358"/>
    </location>
</feature>
<evidence type="ECO:0000313" key="17">
    <source>
        <dbReference type="EMBL" id="HIT99290.1"/>
    </source>
</evidence>
<dbReference type="InterPro" id="IPR036097">
    <property type="entry name" value="HisK_dim/P_sf"/>
</dbReference>
<evidence type="ECO:0000256" key="6">
    <source>
        <dbReference type="ARBA" id="ARBA00022679"/>
    </source>
</evidence>
<evidence type="ECO:0000256" key="8">
    <source>
        <dbReference type="ARBA" id="ARBA00022741"/>
    </source>
</evidence>
<keyword evidence="14" id="KW-0175">Coiled coil</keyword>
<dbReference type="EC" id="2.7.13.3" evidence="3"/>
<dbReference type="SUPFAM" id="SSF55874">
    <property type="entry name" value="ATPase domain of HSP90 chaperone/DNA topoisomerase II/histidine kinase"/>
    <property type="match status" value="1"/>
</dbReference>
<evidence type="ECO:0000256" key="7">
    <source>
        <dbReference type="ARBA" id="ARBA00022692"/>
    </source>
</evidence>
<gene>
    <name evidence="17" type="ORF">IAD12_03440</name>
</gene>
<reference evidence="17" key="2">
    <citation type="journal article" date="2021" name="PeerJ">
        <title>Extensive microbial diversity within the chicken gut microbiome revealed by metagenomics and culture.</title>
        <authorList>
            <person name="Gilroy R."/>
            <person name="Ravi A."/>
            <person name="Getino M."/>
            <person name="Pursley I."/>
            <person name="Horton D.L."/>
            <person name="Alikhan N.F."/>
            <person name="Baker D."/>
            <person name="Gharbi K."/>
            <person name="Hall N."/>
            <person name="Watson M."/>
            <person name="Adriaenssens E.M."/>
            <person name="Foster-Nyarko E."/>
            <person name="Jarju S."/>
            <person name="Secka A."/>
            <person name="Antonio M."/>
            <person name="Oren A."/>
            <person name="Chaudhuri R.R."/>
            <person name="La Ragione R."/>
            <person name="Hildebrand F."/>
            <person name="Pallen M.J."/>
        </authorList>
    </citation>
    <scope>NUCLEOTIDE SEQUENCE</scope>
    <source>
        <strain evidence="17">CHK176-22527</strain>
    </source>
</reference>
<keyword evidence="5" id="KW-0597">Phosphoprotein</keyword>
<keyword evidence="13 15" id="KW-0472">Membrane</keyword>
<dbReference type="Proteomes" id="UP000824159">
    <property type="component" value="Unassembled WGS sequence"/>
</dbReference>
<keyword evidence="11 15" id="KW-1133">Transmembrane helix</keyword>
<evidence type="ECO:0000256" key="5">
    <source>
        <dbReference type="ARBA" id="ARBA00022553"/>
    </source>
</evidence>
<proteinExistence type="predicted"/>
<dbReference type="Gene3D" id="1.10.287.130">
    <property type="match status" value="1"/>
</dbReference>
<evidence type="ECO:0000256" key="13">
    <source>
        <dbReference type="ARBA" id="ARBA00023136"/>
    </source>
</evidence>
<dbReference type="PANTHER" id="PTHR45528:SF1">
    <property type="entry name" value="SENSOR HISTIDINE KINASE CPXA"/>
    <property type="match status" value="1"/>
</dbReference>
<evidence type="ECO:0000256" key="4">
    <source>
        <dbReference type="ARBA" id="ARBA00022475"/>
    </source>
</evidence>
<evidence type="ECO:0000256" key="2">
    <source>
        <dbReference type="ARBA" id="ARBA00004651"/>
    </source>
</evidence>
<feature type="domain" description="Histidine kinase" evidence="16">
    <location>
        <begin position="422"/>
        <end position="636"/>
    </location>
</feature>
<keyword evidence="10" id="KW-0067">ATP-binding</keyword>
<feature type="transmembrane region" description="Helical" evidence="15">
    <location>
        <begin position="183"/>
        <end position="206"/>
    </location>
</feature>
<dbReference type="InterPro" id="IPR003661">
    <property type="entry name" value="HisK_dim/P_dom"/>
</dbReference>
<keyword evidence="9 17" id="KW-0418">Kinase</keyword>
<dbReference type="PANTHER" id="PTHR45528">
    <property type="entry name" value="SENSOR HISTIDINE KINASE CPXA"/>
    <property type="match status" value="1"/>
</dbReference>
<evidence type="ECO:0000256" key="10">
    <source>
        <dbReference type="ARBA" id="ARBA00022840"/>
    </source>
</evidence>
<keyword evidence="4" id="KW-1003">Cell membrane</keyword>
<evidence type="ECO:0000256" key="9">
    <source>
        <dbReference type="ARBA" id="ARBA00022777"/>
    </source>
</evidence>
<accession>A0A9D1KVP3</accession>
<dbReference type="GO" id="GO:0000155">
    <property type="term" value="F:phosphorelay sensor kinase activity"/>
    <property type="evidence" value="ECO:0007669"/>
    <property type="project" value="InterPro"/>
</dbReference>
<dbReference type="Pfam" id="PF02518">
    <property type="entry name" value="HATPase_c"/>
    <property type="match status" value="1"/>
</dbReference>
<dbReference type="PROSITE" id="PS50109">
    <property type="entry name" value="HIS_KIN"/>
    <property type="match status" value="1"/>
</dbReference>
<keyword evidence="8" id="KW-0547">Nucleotide-binding</keyword>